<feature type="transmembrane region" description="Helical" evidence="5">
    <location>
        <begin position="391"/>
        <end position="414"/>
    </location>
</feature>
<feature type="transmembrane region" description="Helical" evidence="5">
    <location>
        <begin position="112"/>
        <end position="132"/>
    </location>
</feature>
<comment type="caution">
    <text evidence="6">The sequence shown here is derived from an EMBL/GenBank/DDBJ whole genome shotgun (WGS) entry which is preliminary data.</text>
</comment>
<dbReference type="Pfam" id="PF07690">
    <property type="entry name" value="MFS_1"/>
    <property type="match status" value="1"/>
</dbReference>
<feature type="transmembrane region" description="Helical" evidence="5">
    <location>
        <begin position="488"/>
        <end position="508"/>
    </location>
</feature>
<evidence type="ECO:0000256" key="5">
    <source>
        <dbReference type="SAM" id="Phobius"/>
    </source>
</evidence>
<dbReference type="InterPro" id="IPR011701">
    <property type="entry name" value="MFS"/>
</dbReference>
<feature type="transmembrane region" description="Helical" evidence="5">
    <location>
        <begin position="420"/>
        <end position="445"/>
    </location>
</feature>
<dbReference type="InterPro" id="IPR036259">
    <property type="entry name" value="MFS_trans_sf"/>
</dbReference>
<feature type="transmembrane region" description="Helical" evidence="5">
    <location>
        <begin position="226"/>
        <end position="246"/>
    </location>
</feature>
<dbReference type="Proteomes" id="UP000281468">
    <property type="component" value="Unassembled WGS sequence"/>
</dbReference>
<organism evidence="6 7">
    <name type="scientific">Hortaea werneckii</name>
    <name type="common">Black yeast</name>
    <name type="synonym">Cladosporium werneckii</name>
    <dbReference type="NCBI Taxonomy" id="91943"/>
    <lineage>
        <taxon>Eukaryota</taxon>
        <taxon>Fungi</taxon>
        <taxon>Dikarya</taxon>
        <taxon>Ascomycota</taxon>
        <taxon>Pezizomycotina</taxon>
        <taxon>Dothideomycetes</taxon>
        <taxon>Dothideomycetidae</taxon>
        <taxon>Mycosphaerellales</taxon>
        <taxon>Teratosphaeriaceae</taxon>
        <taxon>Hortaea</taxon>
    </lineage>
</organism>
<feature type="transmembrane region" description="Helical" evidence="5">
    <location>
        <begin position="297"/>
        <end position="323"/>
    </location>
</feature>
<reference evidence="6 7" key="1">
    <citation type="journal article" date="2018" name="BMC Genomics">
        <title>Genomic evidence for intraspecific hybridization in a clonal and extremely halotolerant yeast.</title>
        <authorList>
            <person name="Gostincar C."/>
            <person name="Stajich J.E."/>
            <person name="Zupancic J."/>
            <person name="Zalar P."/>
            <person name="Gunde-Cimerman N."/>
        </authorList>
    </citation>
    <scope>NUCLEOTIDE SEQUENCE [LARGE SCALE GENOMIC DNA]</scope>
    <source>
        <strain evidence="6 7">EXF-171</strain>
    </source>
</reference>
<dbReference type="AlphaFoldDB" id="A0A3M7GEK6"/>
<keyword evidence="2 5" id="KW-0812">Transmembrane</keyword>
<evidence type="ECO:0000256" key="2">
    <source>
        <dbReference type="ARBA" id="ARBA00022692"/>
    </source>
</evidence>
<protein>
    <recommendedName>
        <fullName evidence="8">Major facilitator superfamily (MFS) profile domain-containing protein</fullName>
    </recommendedName>
</protein>
<sequence>MTGEEKAANSQFTLSTTVEENPATGYVLDADKVTSDDGILKTAKDGHTILVPQPSENPNDPLNWPWWKKHAVLLTISFVSFLPDFGTAMGSVTQIPQAKAWHMSKTTIQESVAINTMLSGVSGIAVIALSNFFGRAPTFFWMKVVACAGAIWYAKAQSFDSFYDARMLVGFFVGAGQTGGLMWIRDIFFLHEIPRKINIWSGFIIASPYLGPFMASFVVWGLTWRWVYWIYAILNYVGLLLIMLFADETLFDRRLPAHQQPAWRSRPLRLVGVEKHGTYKIVESCCRPFVAIFKLPVLIITVFYFLNFAWTIGVNATLATWLAKYYHFDGKQTGLFYFAPIVGCVIGAISGHWLHGMISSPPSDTPKADSISDMFARWYMRRHSGTMHPEARLYIIYFASGIVGLFILLLGQALQHTWHYMAVAVFDAAQLIGVNIISTAVNAYLGDAYPEAPGEMDTWIVMGRTMGGFMATYIELPWVSSVGPGTALGAQAGITWAALVLVVILQVWGKTLRTWQGPIKIPGQT</sequence>
<gene>
    <name evidence="6" type="ORF">D0862_07198</name>
</gene>
<dbReference type="PANTHER" id="PTHR23502">
    <property type="entry name" value="MAJOR FACILITATOR SUPERFAMILY"/>
    <property type="match status" value="1"/>
</dbReference>
<feature type="transmembrane region" description="Helical" evidence="5">
    <location>
        <begin position="335"/>
        <end position="354"/>
    </location>
</feature>
<dbReference type="PANTHER" id="PTHR23502:SF187">
    <property type="entry name" value="TRANSPORTER, PUTATIVE (AFU_ORTHOLOGUE AFUA_2G17840)-RELATED"/>
    <property type="match status" value="1"/>
</dbReference>
<evidence type="ECO:0000256" key="3">
    <source>
        <dbReference type="ARBA" id="ARBA00022989"/>
    </source>
</evidence>
<name>A0A3M7GEK6_HORWE</name>
<comment type="subcellular location">
    <subcellularLocation>
        <location evidence="1">Membrane</location>
        <topology evidence="1">Multi-pass membrane protein</topology>
    </subcellularLocation>
</comment>
<feature type="transmembrane region" description="Helical" evidence="5">
    <location>
        <begin position="457"/>
        <end position="476"/>
    </location>
</feature>
<feature type="transmembrane region" description="Helical" evidence="5">
    <location>
        <begin position="197"/>
        <end position="220"/>
    </location>
</feature>
<dbReference type="VEuPathDB" id="FungiDB:BTJ68_10721"/>
<feature type="transmembrane region" description="Helical" evidence="5">
    <location>
        <begin position="139"/>
        <end position="155"/>
    </location>
</feature>
<accession>A0A3M7GEK6</accession>
<evidence type="ECO:0000313" key="7">
    <source>
        <dbReference type="Proteomes" id="UP000281468"/>
    </source>
</evidence>
<feature type="transmembrane region" description="Helical" evidence="5">
    <location>
        <begin position="167"/>
        <end position="185"/>
    </location>
</feature>
<dbReference type="GO" id="GO:0022857">
    <property type="term" value="F:transmembrane transporter activity"/>
    <property type="evidence" value="ECO:0007669"/>
    <property type="project" value="InterPro"/>
</dbReference>
<keyword evidence="3 5" id="KW-1133">Transmembrane helix</keyword>
<proteinExistence type="predicted"/>
<evidence type="ECO:0000256" key="4">
    <source>
        <dbReference type="ARBA" id="ARBA00023136"/>
    </source>
</evidence>
<evidence type="ECO:0000313" key="6">
    <source>
        <dbReference type="EMBL" id="RMY99277.1"/>
    </source>
</evidence>
<evidence type="ECO:0000256" key="1">
    <source>
        <dbReference type="ARBA" id="ARBA00004141"/>
    </source>
</evidence>
<dbReference type="EMBL" id="QWIQ01000220">
    <property type="protein sequence ID" value="RMY99277.1"/>
    <property type="molecule type" value="Genomic_DNA"/>
</dbReference>
<evidence type="ECO:0008006" key="8">
    <source>
        <dbReference type="Google" id="ProtNLM"/>
    </source>
</evidence>
<dbReference type="GO" id="GO:0005886">
    <property type="term" value="C:plasma membrane"/>
    <property type="evidence" value="ECO:0007669"/>
    <property type="project" value="TreeGrafter"/>
</dbReference>
<dbReference type="SUPFAM" id="SSF103473">
    <property type="entry name" value="MFS general substrate transporter"/>
    <property type="match status" value="1"/>
</dbReference>
<keyword evidence="4 5" id="KW-0472">Membrane</keyword>
<dbReference type="Gene3D" id="1.20.1250.20">
    <property type="entry name" value="MFS general substrate transporter like domains"/>
    <property type="match status" value="1"/>
</dbReference>